<dbReference type="CDD" id="cd22160">
    <property type="entry name" value="F-box_AtFBL13-like"/>
    <property type="match status" value="1"/>
</dbReference>
<dbReference type="PANTHER" id="PTHR34145">
    <property type="entry name" value="OS02G0105600 PROTEIN"/>
    <property type="match status" value="1"/>
</dbReference>
<dbReference type="Gene3D" id="3.80.10.10">
    <property type="entry name" value="Ribonuclease Inhibitor"/>
    <property type="match status" value="1"/>
</dbReference>
<dbReference type="AlphaFoldDB" id="A0A2P5D5U0"/>
<dbReference type="InterPro" id="IPR001810">
    <property type="entry name" value="F-box_dom"/>
</dbReference>
<dbReference type="Proteomes" id="UP000237000">
    <property type="component" value="Unassembled WGS sequence"/>
</dbReference>
<keyword evidence="4" id="KW-1185">Reference proteome</keyword>
<feature type="region of interest" description="Disordered" evidence="1">
    <location>
        <begin position="1"/>
        <end position="32"/>
    </location>
</feature>
<accession>A0A2P5D5U0</accession>
<dbReference type="Pfam" id="PF00646">
    <property type="entry name" value="F-box"/>
    <property type="match status" value="1"/>
</dbReference>
<evidence type="ECO:0000259" key="2">
    <source>
        <dbReference type="PROSITE" id="PS50181"/>
    </source>
</evidence>
<name>A0A2P5D5U0_TREOI</name>
<proteinExistence type="predicted"/>
<organism evidence="3 4">
    <name type="scientific">Trema orientale</name>
    <name type="common">Charcoal tree</name>
    <name type="synonym">Celtis orientalis</name>
    <dbReference type="NCBI Taxonomy" id="63057"/>
    <lineage>
        <taxon>Eukaryota</taxon>
        <taxon>Viridiplantae</taxon>
        <taxon>Streptophyta</taxon>
        <taxon>Embryophyta</taxon>
        <taxon>Tracheophyta</taxon>
        <taxon>Spermatophyta</taxon>
        <taxon>Magnoliopsida</taxon>
        <taxon>eudicotyledons</taxon>
        <taxon>Gunneridae</taxon>
        <taxon>Pentapetalae</taxon>
        <taxon>rosids</taxon>
        <taxon>fabids</taxon>
        <taxon>Rosales</taxon>
        <taxon>Cannabaceae</taxon>
        <taxon>Trema</taxon>
    </lineage>
</organism>
<evidence type="ECO:0000313" key="4">
    <source>
        <dbReference type="Proteomes" id="UP000237000"/>
    </source>
</evidence>
<dbReference type="InterPro" id="IPR055411">
    <property type="entry name" value="LRR_FXL15/At3g58940/PEG3-like"/>
</dbReference>
<reference evidence="4" key="1">
    <citation type="submission" date="2016-06" db="EMBL/GenBank/DDBJ databases">
        <title>Parallel loss of symbiosis genes in relatives of nitrogen-fixing non-legume Parasponia.</title>
        <authorList>
            <person name="Van Velzen R."/>
            <person name="Holmer R."/>
            <person name="Bu F."/>
            <person name="Rutten L."/>
            <person name="Van Zeijl A."/>
            <person name="Liu W."/>
            <person name="Santuari L."/>
            <person name="Cao Q."/>
            <person name="Sharma T."/>
            <person name="Shen D."/>
            <person name="Roswanjaya Y."/>
            <person name="Wardhani T."/>
            <person name="Kalhor M.S."/>
            <person name="Jansen J."/>
            <person name="Van den Hoogen J."/>
            <person name="Gungor B."/>
            <person name="Hartog M."/>
            <person name="Hontelez J."/>
            <person name="Verver J."/>
            <person name="Yang W.-C."/>
            <person name="Schijlen E."/>
            <person name="Repin R."/>
            <person name="Schilthuizen M."/>
            <person name="Schranz E."/>
            <person name="Heidstra R."/>
            <person name="Miyata K."/>
            <person name="Fedorova E."/>
            <person name="Kohlen W."/>
            <person name="Bisseling T."/>
            <person name="Smit S."/>
            <person name="Geurts R."/>
        </authorList>
    </citation>
    <scope>NUCLEOTIDE SEQUENCE [LARGE SCALE GENOMIC DNA]</scope>
    <source>
        <strain evidence="4">cv. RG33-2</strain>
    </source>
</reference>
<dbReference type="STRING" id="63057.A0A2P5D5U0"/>
<dbReference type="Pfam" id="PF24758">
    <property type="entry name" value="LRR_At5g56370"/>
    <property type="match status" value="1"/>
</dbReference>
<dbReference type="InterPro" id="IPR053781">
    <property type="entry name" value="F-box_AtFBL13-like"/>
</dbReference>
<dbReference type="FunCoup" id="A0A2P5D5U0">
    <property type="interactions" value="1660"/>
</dbReference>
<evidence type="ECO:0000256" key="1">
    <source>
        <dbReference type="SAM" id="MobiDB-lite"/>
    </source>
</evidence>
<dbReference type="SMART" id="SM00256">
    <property type="entry name" value="FBOX"/>
    <property type="match status" value="1"/>
</dbReference>
<dbReference type="SUPFAM" id="SSF81383">
    <property type="entry name" value="F-box domain"/>
    <property type="match status" value="1"/>
</dbReference>
<dbReference type="InParanoid" id="A0A2P5D5U0"/>
<dbReference type="InterPro" id="IPR036047">
    <property type="entry name" value="F-box-like_dom_sf"/>
</dbReference>
<dbReference type="PANTHER" id="PTHR34145:SF28">
    <property type="entry name" value="F-BOX DOMAIN-CONTAINING PROTEIN"/>
    <property type="match status" value="1"/>
</dbReference>
<gene>
    <name evidence="3" type="ORF">TorRG33x02_261530</name>
</gene>
<feature type="domain" description="F-box" evidence="2">
    <location>
        <begin position="33"/>
        <end position="69"/>
    </location>
</feature>
<dbReference type="EMBL" id="JXTC01000293">
    <property type="protein sequence ID" value="PON68673.1"/>
    <property type="molecule type" value="Genomic_DNA"/>
</dbReference>
<dbReference type="OrthoDB" id="1193506at2759"/>
<evidence type="ECO:0000313" key="3">
    <source>
        <dbReference type="EMBL" id="PON68673.1"/>
    </source>
</evidence>
<dbReference type="Pfam" id="PF23622">
    <property type="entry name" value="LRR_At1g61320_AtMIF1"/>
    <property type="match status" value="1"/>
</dbReference>
<protein>
    <submittedName>
        <fullName evidence="3">LRR domain containing protein</fullName>
    </submittedName>
</protein>
<sequence length="480" mass="55252">MAENGVRTHAPPPAQKRVKTTPETQTQTPRLGVDRISTLPDPLIQHILSFLPTFDVVRTSVLSKQWRHIWYSVPTLCFSYSTTDIYGPKTRKEFYKYINNCLKQRKLCGMRRIVDPVITSFKLAMKVRPYGKSVAHRLNKWLASAVESKVKELYLYLESESPSYVHHYHYCLPETVVNSRYLTIMELEGTELSTYTFSLPSLKTLSLTYVLLSDDGLNKLLLGCPSLEKLVLYKACGYCLCNGRFRSLSLKYLEIDKIRYLAVQVEAINLESLVLVDVRCKRVDLSACKAIRNLNLSGDVWFINDRSLEYLISKLPLLENLTLSNCDGLKHVKISSQGLKSFSLNNIYCEVKVTVELAPKLASFRYKGNLKFSISMESPNLLNGHFVLVHGWPPKFDANWYTNLMNFLSNLNCFWNIVHLDVRLPKALMLPKNLRRNCPSPLLNWKHLKVTTNRKPEKESEYLREVLFWIAPSLETLSIN</sequence>
<dbReference type="InterPro" id="IPR032675">
    <property type="entry name" value="LRR_dom_sf"/>
</dbReference>
<dbReference type="InterPro" id="IPR053772">
    <property type="entry name" value="At1g61320/At1g61330-like"/>
</dbReference>
<dbReference type="Gene3D" id="1.20.1280.50">
    <property type="match status" value="1"/>
</dbReference>
<dbReference type="PROSITE" id="PS50181">
    <property type="entry name" value="FBOX"/>
    <property type="match status" value="1"/>
</dbReference>
<comment type="caution">
    <text evidence="3">The sequence shown here is derived from an EMBL/GenBank/DDBJ whole genome shotgun (WGS) entry which is preliminary data.</text>
</comment>
<dbReference type="SUPFAM" id="SSF52047">
    <property type="entry name" value="RNI-like"/>
    <property type="match status" value="1"/>
</dbReference>
<dbReference type="InterPro" id="IPR055357">
    <property type="entry name" value="LRR_At1g61320_AtMIF1"/>
</dbReference>